<name>C0QH40_DESAH</name>
<dbReference type="NCBIfam" id="TIGR02070">
    <property type="entry name" value="mono_pep_trsgly"/>
    <property type="match status" value="1"/>
</dbReference>
<dbReference type="AlphaFoldDB" id="C0QH40"/>
<keyword evidence="2 11" id="KW-0997">Cell inner membrane</keyword>
<evidence type="ECO:0000313" key="14">
    <source>
        <dbReference type="Proteomes" id="UP000000442"/>
    </source>
</evidence>
<dbReference type="InterPro" id="IPR011812">
    <property type="entry name" value="Pep_trsgly"/>
</dbReference>
<protein>
    <recommendedName>
        <fullName evidence="11">Biosynthetic peptidoglycan transglycosylase</fullName>
        <ecNumber evidence="11">2.4.99.28</ecNumber>
    </recommendedName>
    <alternativeName>
        <fullName evidence="11">Glycan polymerase</fullName>
    </alternativeName>
    <alternativeName>
        <fullName evidence="11">Peptidoglycan glycosyltransferase MtgA</fullName>
        <shortName evidence="11">PGT</shortName>
    </alternativeName>
</protein>
<comment type="catalytic activity">
    <reaction evidence="11">
        <text>[GlcNAc-(1-&gt;4)-Mur2Ac(oyl-L-Ala-gamma-D-Glu-L-Lys-D-Ala-D-Ala)](n)-di-trans,octa-cis-undecaprenyl diphosphate + beta-D-GlcNAc-(1-&gt;4)-Mur2Ac(oyl-L-Ala-gamma-D-Glu-L-Lys-D-Ala-D-Ala)-di-trans,octa-cis-undecaprenyl diphosphate = [GlcNAc-(1-&gt;4)-Mur2Ac(oyl-L-Ala-gamma-D-Glu-L-Lys-D-Ala-D-Ala)](n+1)-di-trans,octa-cis-undecaprenyl diphosphate + di-trans,octa-cis-undecaprenyl diphosphate + H(+)</text>
        <dbReference type="Rhea" id="RHEA:23708"/>
        <dbReference type="Rhea" id="RHEA-COMP:9602"/>
        <dbReference type="Rhea" id="RHEA-COMP:9603"/>
        <dbReference type="ChEBI" id="CHEBI:15378"/>
        <dbReference type="ChEBI" id="CHEBI:58405"/>
        <dbReference type="ChEBI" id="CHEBI:60033"/>
        <dbReference type="ChEBI" id="CHEBI:78435"/>
        <dbReference type="EC" id="2.4.99.28"/>
    </reaction>
</comment>
<dbReference type="EMBL" id="CP001087">
    <property type="protein sequence ID" value="ACN15689.1"/>
    <property type="molecule type" value="Genomic_DNA"/>
</dbReference>
<reference evidence="13 14" key="1">
    <citation type="journal article" date="2009" name="Environ. Microbiol.">
        <title>Genome sequence of Desulfobacterium autotrophicum HRM2, a marine sulfate reducer oxidizing organic carbon completely to carbon dioxide.</title>
        <authorList>
            <person name="Strittmatter A.W."/>
            <person name="Liesegang H."/>
            <person name="Rabus R."/>
            <person name="Decker I."/>
            <person name="Amann J."/>
            <person name="Andres S."/>
            <person name="Henne A."/>
            <person name="Fricke W.F."/>
            <person name="Martinez-Arias R."/>
            <person name="Bartels D."/>
            <person name="Goesmann A."/>
            <person name="Krause L."/>
            <person name="Puehler A."/>
            <person name="Klenk H.P."/>
            <person name="Richter M."/>
            <person name="Schuler M."/>
            <person name="Gloeckner F.O."/>
            <person name="Meyerdierks A."/>
            <person name="Gottschalk G."/>
            <person name="Amann R."/>
        </authorList>
    </citation>
    <scope>NUCLEOTIDE SEQUENCE [LARGE SCALE GENOMIC DNA]</scope>
    <source>
        <strain evidence="14">ATCC 43914 / DSM 3382 / HRM2</strain>
    </source>
</reference>
<dbReference type="InterPro" id="IPR023346">
    <property type="entry name" value="Lysozyme-like_dom_sf"/>
</dbReference>
<dbReference type="GO" id="GO:0005886">
    <property type="term" value="C:plasma membrane"/>
    <property type="evidence" value="ECO:0007669"/>
    <property type="project" value="UniProtKB-SubCell"/>
</dbReference>
<sequence length="246" mass="28824">MELTIIRFKRRTPGEMKRINRIRTWIWKTIVKMILCLFCFTIVQVLALKYINPPFTPDVAWEWAEAIIKNTPDKRPRYVWKDIKAVSPHLRRAVIAAEDQRFLSHNGFDVTEIKNAVSNLIRHGKLRGASTISMQTARSVFLLSSRSVFRKLAEAYYTVLIELFWDKRRIFEMYLNTVDWGTNVTGAEAAAQKYYSKSARHLTSNQAALMTAILPNPHKWSVKHPTQYLKMRQRQIMKNMPQMPLL</sequence>
<dbReference type="eggNOG" id="COG0744">
    <property type="taxonomic scope" value="Bacteria"/>
</dbReference>
<dbReference type="HOGENOM" id="CLU_006354_1_1_7"/>
<dbReference type="Pfam" id="PF00912">
    <property type="entry name" value="Transgly"/>
    <property type="match status" value="1"/>
</dbReference>
<comment type="similarity">
    <text evidence="11">Belongs to the glycosyltransferase 51 family.</text>
</comment>
<evidence type="ECO:0000256" key="5">
    <source>
        <dbReference type="ARBA" id="ARBA00022692"/>
    </source>
</evidence>
<evidence type="ECO:0000256" key="11">
    <source>
        <dbReference type="HAMAP-Rule" id="MF_00766"/>
    </source>
</evidence>
<evidence type="ECO:0000256" key="7">
    <source>
        <dbReference type="ARBA" id="ARBA00022984"/>
    </source>
</evidence>
<dbReference type="InterPro" id="IPR001264">
    <property type="entry name" value="Glyco_trans_51"/>
</dbReference>
<dbReference type="SUPFAM" id="SSF53955">
    <property type="entry name" value="Lysozyme-like"/>
    <property type="match status" value="1"/>
</dbReference>
<dbReference type="GO" id="GO:0008360">
    <property type="term" value="P:regulation of cell shape"/>
    <property type="evidence" value="ECO:0007669"/>
    <property type="project" value="UniProtKB-KW"/>
</dbReference>
<keyword evidence="4 11" id="KW-0808">Transferase</keyword>
<dbReference type="STRING" id="177437.HRM2_25950"/>
<evidence type="ECO:0000313" key="13">
    <source>
        <dbReference type="EMBL" id="ACN15689.1"/>
    </source>
</evidence>
<keyword evidence="5 11" id="KW-0812">Transmembrane</keyword>
<evidence type="ECO:0000256" key="8">
    <source>
        <dbReference type="ARBA" id="ARBA00022989"/>
    </source>
</evidence>
<evidence type="ECO:0000256" key="9">
    <source>
        <dbReference type="ARBA" id="ARBA00023136"/>
    </source>
</evidence>
<dbReference type="GO" id="GO:0009274">
    <property type="term" value="C:peptidoglycan-based cell wall"/>
    <property type="evidence" value="ECO:0007669"/>
    <property type="project" value="InterPro"/>
</dbReference>
<dbReference type="HAMAP" id="MF_00766">
    <property type="entry name" value="PGT_MtgA"/>
    <property type="match status" value="1"/>
</dbReference>
<dbReference type="GO" id="GO:0016763">
    <property type="term" value="F:pentosyltransferase activity"/>
    <property type="evidence" value="ECO:0007669"/>
    <property type="project" value="InterPro"/>
</dbReference>
<comment type="function">
    <text evidence="11">Peptidoglycan polymerase that catalyzes glycan chain elongation from lipid-linked precursors.</text>
</comment>
<keyword evidence="3 11" id="KW-0328">Glycosyltransferase</keyword>
<organism evidence="13 14">
    <name type="scientific">Desulforapulum autotrophicum (strain ATCC 43914 / DSM 3382 / VKM B-1955 / HRM2)</name>
    <name type="common">Desulfobacterium autotrophicum</name>
    <dbReference type="NCBI Taxonomy" id="177437"/>
    <lineage>
        <taxon>Bacteria</taxon>
        <taxon>Pseudomonadati</taxon>
        <taxon>Thermodesulfobacteriota</taxon>
        <taxon>Desulfobacteria</taxon>
        <taxon>Desulfobacterales</taxon>
        <taxon>Desulfobacteraceae</taxon>
        <taxon>Desulforapulum</taxon>
    </lineage>
</organism>
<gene>
    <name evidence="11 13" type="primary">mtgA</name>
    <name evidence="13" type="ordered locus">HRM2_25950</name>
</gene>
<keyword evidence="1 11" id="KW-1003">Cell membrane</keyword>
<dbReference type="EC" id="2.4.99.28" evidence="11"/>
<dbReference type="GO" id="GO:0071555">
    <property type="term" value="P:cell wall organization"/>
    <property type="evidence" value="ECO:0007669"/>
    <property type="project" value="UniProtKB-KW"/>
</dbReference>
<dbReference type="PANTHER" id="PTHR30400">
    <property type="entry name" value="MONOFUNCTIONAL BIOSYNTHETIC PEPTIDOGLYCAN TRANSGLYCOSYLASE"/>
    <property type="match status" value="1"/>
</dbReference>
<evidence type="ECO:0000256" key="2">
    <source>
        <dbReference type="ARBA" id="ARBA00022519"/>
    </source>
</evidence>
<feature type="domain" description="Glycosyl transferase family 51" evidence="12">
    <location>
        <begin position="69"/>
        <end position="240"/>
    </location>
</feature>
<dbReference type="PANTHER" id="PTHR30400:SF0">
    <property type="entry name" value="BIOSYNTHETIC PEPTIDOGLYCAN TRANSGLYCOSYLASE"/>
    <property type="match status" value="1"/>
</dbReference>
<dbReference type="Gene3D" id="1.10.3810.10">
    <property type="entry name" value="Biosynthetic peptidoglycan transglycosylase-like"/>
    <property type="match status" value="1"/>
</dbReference>
<evidence type="ECO:0000256" key="10">
    <source>
        <dbReference type="ARBA" id="ARBA00023316"/>
    </source>
</evidence>
<evidence type="ECO:0000256" key="6">
    <source>
        <dbReference type="ARBA" id="ARBA00022960"/>
    </source>
</evidence>
<dbReference type="KEGG" id="dat:HRM2_25950"/>
<keyword evidence="14" id="KW-1185">Reference proteome</keyword>
<keyword evidence="6 11" id="KW-0133">Cell shape</keyword>
<dbReference type="UniPathway" id="UPA00219"/>
<proteinExistence type="inferred from homology"/>
<dbReference type="Proteomes" id="UP000000442">
    <property type="component" value="Chromosome"/>
</dbReference>
<keyword evidence="7 11" id="KW-0573">Peptidoglycan synthesis</keyword>
<evidence type="ECO:0000256" key="4">
    <source>
        <dbReference type="ARBA" id="ARBA00022679"/>
    </source>
</evidence>
<evidence type="ECO:0000256" key="1">
    <source>
        <dbReference type="ARBA" id="ARBA00022475"/>
    </source>
</evidence>
<evidence type="ECO:0000256" key="3">
    <source>
        <dbReference type="ARBA" id="ARBA00022676"/>
    </source>
</evidence>
<accession>C0QH40</accession>
<comment type="subcellular location">
    <subcellularLocation>
        <location evidence="11">Cell inner membrane</location>
        <topology evidence="11">Single-pass membrane protein</topology>
    </subcellularLocation>
</comment>
<keyword evidence="9 11" id="KW-0472">Membrane</keyword>
<dbReference type="GO" id="GO:0008955">
    <property type="term" value="F:peptidoglycan glycosyltransferase activity"/>
    <property type="evidence" value="ECO:0007669"/>
    <property type="project" value="UniProtKB-UniRule"/>
</dbReference>
<dbReference type="CAZy" id="GT51">
    <property type="family name" value="Glycosyltransferase Family 51"/>
</dbReference>
<keyword evidence="8 11" id="KW-1133">Transmembrane helix</keyword>
<keyword evidence="10 11" id="KW-0961">Cell wall biogenesis/degradation</keyword>
<dbReference type="InterPro" id="IPR036950">
    <property type="entry name" value="PBP_transglycosylase"/>
</dbReference>
<evidence type="ECO:0000259" key="12">
    <source>
        <dbReference type="Pfam" id="PF00912"/>
    </source>
</evidence>
<dbReference type="GO" id="GO:0009252">
    <property type="term" value="P:peptidoglycan biosynthetic process"/>
    <property type="evidence" value="ECO:0007669"/>
    <property type="project" value="UniProtKB-UniRule"/>
</dbReference>
<comment type="pathway">
    <text evidence="11">Cell wall biogenesis; peptidoglycan biosynthesis.</text>
</comment>